<keyword evidence="3" id="KW-1185">Reference proteome</keyword>
<dbReference type="Proteomes" id="UP000277212">
    <property type="component" value="Unassembled WGS sequence"/>
</dbReference>
<feature type="coiled-coil region" evidence="1">
    <location>
        <begin position="224"/>
        <end position="341"/>
    </location>
</feature>
<reference evidence="2 3" key="1">
    <citation type="submission" date="2017-06" db="EMBL/GenBank/DDBJ databases">
        <title>Comparative genomic analysis of Ambrosia Fusariam Clade fungi.</title>
        <authorList>
            <person name="Stajich J.E."/>
            <person name="Carrillo J."/>
            <person name="Kijimoto T."/>
            <person name="Eskalen A."/>
            <person name="O'Donnell K."/>
            <person name="Kasson M."/>
        </authorList>
    </citation>
    <scope>NUCLEOTIDE SEQUENCE [LARGE SCALE GENOMIC DNA]</scope>
    <source>
        <strain evidence="2">UCR3666</strain>
    </source>
</reference>
<dbReference type="CDD" id="cd22656">
    <property type="entry name" value="ClyA_Cry6Aa-like"/>
    <property type="match status" value="1"/>
</dbReference>
<comment type="caution">
    <text evidence="2">The sequence shown here is derived from an EMBL/GenBank/DDBJ whole genome shotgun (WGS) entry which is preliminary data.</text>
</comment>
<dbReference type="STRING" id="2010991.A0A3M2SEL1"/>
<dbReference type="EMBL" id="NKUJ01000054">
    <property type="protein sequence ID" value="RMJ16007.1"/>
    <property type="molecule type" value="Genomic_DNA"/>
</dbReference>
<dbReference type="OrthoDB" id="5066239at2759"/>
<sequence length="417" mass="47047">MSLTSTETLMAQGKVEGNDDAAKIFLLGNDPNADVGELDPKDPANTFILNSEDFVNLQRYVRACTALPSTEDLFEAEFSRENLKKFFAEDDTLYDYMKQVLPRMHKRASEFQVDTIEPMITLGGRIGNFAKDSGQYLQTIVASLNVMGEPGMVKGNLKYDAAKRRADTMLDRLANHAKEVEGQCGQMFTKLSQFKVDTENVDLKDITEIDRRLKNILPDYEAKKSKVQKLIDDAKLLVQEAEQMLNAEVEKARELGQLKWYHYIPVVGAVILIVNLVKHKGLMNSLRELNERFELAKKKGENAIESITAASHQLDSLLAGIKGVRDTIENAIKSVEKMQKTFGNLQTMFLDIKKKLDYINSDINDEFINDYVVPLGDLEDAAETWRRVYALSKVFQSTGLVVDAKDAPEFEELQKEG</sequence>
<dbReference type="AlphaFoldDB" id="A0A3M2SEL1"/>
<evidence type="ECO:0000313" key="3">
    <source>
        <dbReference type="Proteomes" id="UP000277212"/>
    </source>
</evidence>
<keyword evidence="1" id="KW-0175">Coiled coil</keyword>
<dbReference type="Gene3D" id="1.20.1170.10">
    <property type="match status" value="1"/>
</dbReference>
<protein>
    <submittedName>
        <fullName evidence="2">Uncharacterized protein</fullName>
    </submittedName>
</protein>
<evidence type="ECO:0000313" key="2">
    <source>
        <dbReference type="EMBL" id="RMJ16007.1"/>
    </source>
</evidence>
<name>A0A3M2SEL1_9HYPO</name>
<dbReference type="SUPFAM" id="SSF58100">
    <property type="entry name" value="Bacterial hemolysins"/>
    <property type="match status" value="1"/>
</dbReference>
<accession>A0A3M2SEL1</accession>
<proteinExistence type="predicted"/>
<evidence type="ECO:0000256" key="1">
    <source>
        <dbReference type="SAM" id="Coils"/>
    </source>
</evidence>
<gene>
    <name evidence="2" type="ORF">CDV36_004312</name>
</gene>
<organism evidence="2 3">
    <name type="scientific">Fusarium kuroshium</name>
    <dbReference type="NCBI Taxonomy" id="2010991"/>
    <lineage>
        <taxon>Eukaryota</taxon>
        <taxon>Fungi</taxon>
        <taxon>Dikarya</taxon>
        <taxon>Ascomycota</taxon>
        <taxon>Pezizomycotina</taxon>
        <taxon>Sordariomycetes</taxon>
        <taxon>Hypocreomycetidae</taxon>
        <taxon>Hypocreales</taxon>
        <taxon>Nectriaceae</taxon>
        <taxon>Fusarium</taxon>
        <taxon>Fusarium solani species complex</taxon>
    </lineage>
</organism>